<gene>
    <name evidence="2" type="ORF">KABA2_06S07106</name>
</gene>
<feature type="compositionally biased region" description="Low complexity" evidence="1">
    <location>
        <begin position="141"/>
        <end position="156"/>
    </location>
</feature>
<evidence type="ECO:0000256" key="1">
    <source>
        <dbReference type="SAM" id="MobiDB-lite"/>
    </source>
</evidence>
<feature type="region of interest" description="Disordered" evidence="1">
    <location>
        <begin position="1"/>
        <end position="30"/>
    </location>
</feature>
<keyword evidence="3" id="KW-1185">Reference proteome</keyword>
<dbReference type="GeneID" id="64858558"/>
<name>A0A8H2ZIH3_9SACH</name>
<comment type="caution">
    <text evidence="2">The sequence shown here is derived from an EMBL/GenBank/DDBJ whole genome shotgun (WGS) entry which is preliminary data.</text>
</comment>
<evidence type="ECO:0000313" key="3">
    <source>
        <dbReference type="Proteomes" id="UP000644660"/>
    </source>
</evidence>
<feature type="region of interest" description="Disordered" evidence="1">
    <location>
        <begin position="136"/>
        <end position="195"/>
    </location>
</feature>
<proteinExistence type="predicted"/>
<dbReference type="Proteomes" id="UP000644660">
    <property type="component" value="Unassembled WGS sequence"/>
</dbReference>
<accession>A0A8H2ZIH3</accession>
<evidence type="ECO:0000313" key="2">
    <source>
        <dbReference type="EMBL" id="CAB4255512.1"/>
    </source>
</evidence>
<reference evidence="2 3" key="1">
    <citation type="submission" date="2020-05" db="EMBL/GenBank/DDBJ databases">
        <authorList>
            <person name="Casaregola S."/>
            <person name="Devillers H."/>
            <person name="Grondin C."/>
        </authorList>
    </citation>
    <scope>NUCLEOTIDE SEQUENCE [LARGE SCALE GENOMIC DNA]</scope>
    <source>
        <strain evidence="2 3">CLIB 1767</strain>
    </source>
</reference>
<feature type="compositionally biased region" description="Low complexity" evidence="1">
    <location>
        <begin position="13"/>
        <end position="26"/>
    </location>
</feature>
<organism evidence="2 3">
    <name type="scientific">Maudiozyma barnettii</name>
    <dbReference type="NCBI Taxonomy" id="61262"/>
    <lineage>
        <taxon>Eukaryota</taxon>
        <taxon>Fungi</taxon>
        <taxon>Dikarya</taxon>
        <taxon>Ascomycota</taxon>
        <taxon>Saccharomycotina</taxon>
        <taxon>Saccharomycetes</taxon>
        <taxon>Saccharomycetales</taxon>
        <taxon>Saccharomycetaceae</taxon>
        <taxon>Maudiozyma</taxon>
    </lineage>
</organism>
<dbReference type="EMBL" id="CAEFZW010000006">
    <property type="protein sequence ID" value="CAB4255512.1"/>
    <property type="molecule type" value="Genomic_DNA"/>
</dbReference>
<dbReference type="OrthoDB" id="5563016at2759"/>
<protein>
    <submittedName>
        <fullName evidence="2">Uncharacterized protein</fullName>
    </submittedName>
</protein>
<dbReference type="AlphaFoldDB" id="A0A8H2ZIH3"/>
<dbReference type="RefSeq" id="XP_041407356.1">
    <property type="nucleotide sequence ID" value="XM_041551422.1"/>
</dbReference>
<sequence length="342" mass="38114">MVARSNTYSVRRPNPAANNNNNNNSNMMMTMDDPFSLQYNNTNNMNMKRNASVRRTRSINAHIYTSSNDQSTRSMSIGSSPYDFANSLATHNKGMKPLLNNNQIMSPYQVQRQKMQKAFVFNNGEIFTPKATPVFSAPPITTTTTTTTSTSTSTSSPKKSRGKISGFFKGLVRNKSISRESQRSKPPGTSTPISSACVPIPIVTVTVPTTTPSPFTTNTDANILQRLEKQWDTVHLNTSFNNSISTPTLHSTSFGSSLSISLNDSLDDTHSTMDHVRFASEIYVDETYSGLDYERADPEDDGKGDSGVSNFNNNSIKLEVNHYKRNEMFVHPDSRRNTHFFR</sequence>